<dbReference type="EMBL" id="JABEBT010000205">
    <property type="protein sequence ID" value="KAF7624738.1"/>
    <property type="molecule type" value="Genomic_DNA"/>
</dbReference>
<keyword evidence="3" id="KW-1185">Reference proteome</keyword>
<organism evidence="2 3">
    <name type="scientific">Meloidogyne graminicola</name>
    <dbReference type="NCBI Taxonomy" id="189291"/>
    <lineage>
        <taxon>Eukaryota</taxon>
        <taxon>Metazoa</taxon>
        <taxon>Ecdysozoa</taxon>
        <taxon>Nematoda</taxon>
        <taxon>Chromadorea</taxon>
        <taxon>Rhabditida</taxon>
        <taxon>Tylenchina</taxon>
        <taxon>Tylenchomorpha</taxon>
        <taxon>Tylenchoidea</taxon>
        <taxon>Meloidogynidae</taxon>
        <taxon>Meloidogyninae</taxon>
        <taxon>Meloidogyne</taxon>
    </lineage>
</organism>
<name>A0A8S9ZAU7_9BILA</name>
<dbReference type="OrthoDB" id="5898059at2759"/>
<evidence type="ECO:0000313" key="2">
    <source>
        <dbReference type="EMBL" id="KAF7624738.1"/>
    </source>
</evidence>
<protein>
    <submittedName>
        <fullName evidence="2">Uncharacterized protein</fullName>
    </submittedName>
</protein>
<dbReference type="Proteomes" id="UP000605970">
    <property type="component" value="Unassembled WGS sequence"/>
</dbReference>
<gene>
    <name evidence="2" type="ORF">Mgra_00009989</name>
</gene>
<keyword evidence="1" id="KW-0732">Signal</keyword>
<proteinExistence type="predicted"/>
<evidence type="ECO:0000256" key="1">
    <source>
        <dbReference type="SAM" id="SignalP"/>
    </source>
</evidence>
<sequence>MGLMPIKAFLFIFVIFGFTKCSIDDGMFTFEEVHVIENEINTPILPLIEKKSTECFGILFCYISQLSLLNNKGNWKPKQSYDLTKKGESKLCENAAKLGHTNYEDQTWHGMIVLKKGENNFEIHADIFPKGETLPLKGITLSQLDSFIFGKDDSLKDKILEISQIDKEYMNPDSGLKPLLDDYPGLFALKYDMLAKRPENMQTKPLNRVFLWSYVDKCLVHRPNFISNRIELFASLRNLASCNRTQEKKSGLKYYETCKYKNGDENIMTESNSMNITLFKK</sequence>
<accession>A0A8S9ZAU7</accession>
<feature type="signal peptide" evidence="1">
    <location>
        <begin position="1"/>
        <end position="21"/>
    </location>
</feature>
<feature type="chain" id="PRO_5035880292" evidence="1">
    <location>
        <begin position="22"/>
        <end position="281"/>
    </location>
</feature>
<dbReference type="AlphaFoldDB" id="A0A8S9ZAU7"/>
<evidence type="ECO:0000313" key="3">
    <source>
        <dbReference type="Proteomes" id="UP000605970"/>
    </source>
</evidence>
<comment type="caution">
    <text evidence="2">The sequence shown here is derived from an EMBL/GenBank/DDBJ whole genome shotgun (WGS) entry which is preliminary data.</text>
</comment>
<reference evidence="2" key="1">
    <citation type="journal article" date="2020" name="Ecol. Evol.">
        <title>Genome structure and content of the rice root-knot nematode (Meloidogyne graminicola).</title>
        <authorList>
            <person name="Phan N.T."/>
            <person name="Danchin E.G.J."/>
            <person name="Klopp C."/>
            <person name="Perfus-Barbeoch L."/>
            <person name="Kozlowski D.K."/>
            <person name="Koutsovoulos G.D."/>
            <person name="Lopez-Roques C."/>
            <person name="Bouchez O."/>
            <person name="Zahm M."/>
            <person name="Besnard G."/>
            <person name="Bellafiore S."/>
        </authorList>
    </citation>
    <scope>NUCLEOTIDE SEQUENCE</scope>
    <source>
        <strain evidence="2">VN-18</strain>
    </source>
</reference>